<feature type="region of interest" description="Disordered" evidence="1">
    <location>
        <begin position="575"/>
        <end position="651"/>
    </location>
</feature>
<feature type="compositionally biased region" description="Basic and acidic residues" evidence="1">
    <location>
        <begin position="119"/>
        <end position="129"/>
    </location>
</feature>
<feature type="compositionally biased region" description="Basic residues" evidence="1">
    <location>
        <begin position="103"/>
        <end position="118"/>
    </location>
</feature>
<evidence type="ECO:0000256" key="1">
    <source>
        <dbReference type="SAM" id="MobiDB-lite"/>
    </source>
</evidence>
<feature type="compositionally biased region" description="Basic and acidic residues" evidence="1">
    <location>
        <begin position="581"/>
        <end position="605"/>
    </location>
</feature>
<organism evidence="2 3">
    <name type="scientific">Papaver somniferum</name>
    <name type="common">Opium poppy</name>
    <dbReference type="NCBI Taxonomy" id="3469"/>
    <lineage>
        <taxon>Eukaryota</taxon>
        <taxon>Viridiplantae</taxon>
        <taxon>Streptophyta</taxon>
        <taxon>Embryophyta</taxon>
        <taxon>Tracheophyta</taxon>
        <taxon>Spermatophyta</taxon>
        <taxon>Magnoliopsida</taxon>
        <taxon>Ranunculales</taxon>
        <taxon>Papaveraceae</taxon>
        <taxon>Papaveroideae</taxon>
        <taxon>Papaver</taxon>
    </lineage>
</organism>
<evidence type="ECO:0000313" key="2">
    <source>
        <dbReference type="EMBL" id="RZC46582.1"/>
    </source>
</evidence>
<keyword evidence="3" id="KW-1185">Reference proteome</keyword>
<feature type="compositionally biased region" description="Low complexity" evidence="1">
    <location>
        <begin position="26"/>
        <end position="36"/>
    </location>
</feature>
<proteinExistence type="predicted"/>
<feature type="compositionally biased region" description="Pro residues" evidence="1">
    <location>
        <begin position="636"/>
        <end position="645"/>
    </location>
</feature>
<feature type="region of interest" description="Disordered" evidence="1">
    <location>
        <begin position="514"/>
        <end position="533"/>
    </location>
</feature>
<dbReference type="OrthoDB" id="1934890at2759"/>
<reference evidence="2 3" key="1">
    <citation type="journal article" date="2018" name="Science">
        <title>The opium poppy genome and morphinan production.</title>
        <authorList>
            <person name="Guo L."/>
            <person name="Winzer T."/>
            <person name="Yang X."/>
            <person name="Li Y."/>
            <person name="Ning Z."/>
            <person name="He Z."/>
            <person name="Teodor R."/>
            <person name="Lu Y."/>
            <person name="Bowser T.A."/>
            <person name="Graham I.A."/>
            <person name="Ye K."/>
        </authorList>
    </citation>
    <scope>NUCLEOTIDE SEQUENCE [LARGE SCALE GENOMIC DNA]</scope>
    <source>
        <strain evidence="3">cv. HN1</strain>
        <tissue evidence="2">Leaves</tissue>
    </source>
</reference>
<accession>A0A4Y7IFV1</accession>
<feature type="region of interest" description="Disordered" evidence="1">
    <location>
        <begin position="328"/>
        <end position="377"/>
    </location>
</feature>
<gene>
    <name evidence="2" type="ORF">C5167_039529</name>
</gene>
<dbReference type="AlphaFoldDB" id="A0A4Y7IFV1"/>
<name>A0A4Y7IFV1_PAPSO</name>
<protein>
    <submittedName>
        <fullName evidence="2">Uncharacterized protein</fullName>
    </submittedName>
</protein>
<dbReference type="Gramene" id="RZC46582">
    <property type="protein sequence ID" value="RZC46582"/>
    <property type="gene ID" value="C5167_039529"/>
</dbReference>
<dbReference type="Proteomes" id="UP000316621">
    <property type="component" value="Chromosome 1"/>
</dbReference>
<sequence>MESEKRSSHRSGSEYFICFTARNSSSMKISSKSIQSPGRHSGKFGESSASLSSSLSRRLRSNGSIKRSPMFPTGSQKKKGSSLETTAAEPSSPKVTCIGQVRVKTKKQGQKFRRRSKRKGDLSFRKTEQNHQQPQECLPHRNQRWVHLPLSICEALKTFGAEFNCLLPCTKSYSCLTGEKSDQKKRNGRQTTERNNSSCRQVFANWVMTGLHENDQNEMNMDNNDNEMELVVSRREDEMRRVKKREEMIGEIEMQILEEKRASICRSEVEEEEEGRVSICIPPKNALLLMRCRSEPFRNSALANRFWESPIQNKEEEEIYPQREAVIVVEEDDTDDRESDAEEEEVEDDTGDEPEDENELKSGLEEENFCKTPEKEENADISLDEHHGKKYQDIEEETQVIFTEDEVIDNGSAIEPLVEVDILKIEECEEESIIQVKEQELILELSEEGIESRRPSISSGRVSFSSCTKSIHEEEETEQCPEQVKMAVFEETVKQEKVAEPRISVEKRETMEINKQGDEEVVEELKSKEREKGDHELPDCLLLMMCEPKLSMEVSKETWVCSTDFIKFRPERKLIQNNGGDNDHPKKRNSTDSKGRLSTDSKSRLSTDSNPSHGRPPLHSKHQKPPTPPRRSISKPTPPPPPAEVVPPIEVSTSPSSMATMIEQKFVHAVAYEPFVLTRCKSEPLRSSAKLAPEACFWKSMKLEPHTQGPPNLGVGAATGIGF</sequence>
<dbReference type="PANTHER" id="PTHR33448:SF4">
    <property type="entry name" value="CHLOROPLAST PROTEIN HCF243"/>
    <property type="match status" value="1"/>
</dbReference>
<feature type="region of interest" description="Disordered" evidence="1">
    <location>
        <begin position="26"/>
        <end position="136"/>
    </location>
</feature>
<dbReference type="EMBL" id="CM010715">
    <property type="protein sequence ID" value="RZC46582.1"/>
    <property type="molecule type" value="Genomic_DNA"/>
</dbReference>
<dbReference type="OMA" id="NPRWVHL"/>
<dbReference type="PANTHER" id="PTHR33448">
    <property type="entry name" value="CHLOROPLAST PROTEIN HCF243-RELATED"/>
    <property type="match status" value="1"/>
</dbReference>
<feature type="compositionally biased region" description="Acidic residues" evidence="1">
    <location>
        <begin position="329"/>
        <end position="358"/>
    </location>
</feature>
<feature type="compositionally biased region" description="Basic and acidic residues" evidence="1">
    <location>
        <begin position="359"/>
        <end position="377"/>
    </location>
</feature>
<evidence type="ECO:0000313" key="3">
    <source>
        <dbReference type="Proteomes" id="UP000316621"/>
    </source>
</evidence>
<feature type="compositionally biased region" description="Low complexity" evidence="1">
    <location>
        <begin position="47"/>
        <end position="56"/>
    </location>
</feature>